<organism evidence="2 3">
    <name type="scientific">Parascedosporium putredinis</name>
    <dbReference type="NCBI Taxonomy" id="1442378"/>
    <lineage>
        <taxon>Eukaryota</taxon>
        <taxon>Fungi</taxon>
        <taxon>Dikarya</taxon>
        <taxon>Ascomycota</taxon>
        <taxon>Pezizomycotina</taxon>
        <taxon>Sordariomycetes</taxon>
        <taxon>Hypocreomycetidae</taxon>
        <taxon>Microascales</taxon>
        <taxon>Microascaceae</taxon>
        <taxon>Parascedosporium</taxon>
    </lineage>
</organism>
<feature type="compositionally biased region" description="Low complexity" evidence="1">
    <location>
        <begin position="461"/>
        <end position="481"/>
    </location>
</feature>
<reference evidence="2" key="1">
    <citation type="submission" date="2022-11" db="EMBL/GenBank/DDBJ databases">
        <authorList>
            <person name="Scott C."/>
            <person name="Bruce N."/>
        </authorList>
    </citation>
    <scope>NUCLEOTIDE SEQUENCE</scope>
</reference>
<comment type="caution">
    <text evidence="2">The sequence shown here is derived from an EMBL/GenBank/DDBJ whole genome shotgun (WGS) entry which is preliminary data.</text>
</comment>
<dbReference type="OrthoDB" id="3538943at2759"/>
<name>A0A9P1MFL5_9PEZI</name>
<evidence type="ECO:0000256" key="1">
    <source>
        <dbReference type="SAM" id="MobiDB-lite"/>
    </source>
</evidence>
<evidence type="ECO:0000313" key="2">
    <source>
        <dbReference type="EMBL" id="CAI4218908.1"/>
    </source>
</evidence>
<evidence type="ECO:0000313" key="3">
    <source>
        <dbReference type="Proteomes" id="UP000838763"/>
    </source>
</evidence>
<feature type="compositionally biased region" description="Basic and acidic residues" evidence="1">
    <location>
        <begin position="433"/>
        <end position="458"/>
    </location>
</feature>
<feature type="compositionally biased region" description="Low complexity" evidence="1">
    <location>
        <begin position="1"/>
        <end position="17"/>
    </location>
</feature>
<feature type="compositionally biased region" description="Polar residues" evidence="1">
    <location>
        <begin position="482"/>
        <end position="491"/>
    </location>
</feature>
<proteinExistence type="predicted"/>
<sequence length="544" mass="58768">MAAASNPAPGRSSPSRPGNERFRGTPPSTSQTPVRAREINSPTVDDSADARSSPEASLNSSKHILPALKGDVARHGLATATTSPHGPTEALSTPTRSSPAARLASSQDEEEEMEVMVPNAVKVTSKPVNKLSVRQLADPSPTLESPKAFDLPWPCGQANASSPKHSTIVATSQSASTLASHSPNMPENEPLRRRRRRMEAPSFSQITPEPALTSRGLSAGQLRPALQQSPTSTAEALLGNTPELTQISSDKREDSPCKRSSFASEASPSLKKQQLCVSGEGSSADASTLPQSQRHPASGAPPSLTASGSDKVIKEMAPFDMFRQAYPQYADSLDNFVRAAICLRFMQSQNLLSEYLYDDFIRVFSGSYVDYVDSCANPLPAHQWYNSIGGKPAFDKMVITRETLSRVFEVYTDVAREANDSIGSSLASPLKQGRSEDGHDIETPYRESSNHNVRESQQHKSSAATPTQTSTPSSESPRSTQVVWRTPSNPASGVAKLLNGERGLRGDPRFQKTNPLWNLRDHNPLPSLDSLQRLATAARQVRLH</sequence>
<dbReference type="Proteomes" id="UP000838763">
    <property type="component" value="Unassembled WGS sequence"/>
</dbReference>
<feature type="compositionally biased region" description="Polar residues" evidence="1">
    <location>
        <begin position="79"/>
        <end position="98"/>
    </location>
</feature>
<dbReference type="EMBL" id="CALLCH030000018">
    <property type="protein sequence ID" value="CAI4218908.1"/>
    <property type="molecule type" value="Genomic_DNA"/>
</dbReference>
<feature type="region of interest" description="Disordered" evidence="1">
    <location>
        <begin position="1"/>
        <end position="114"/>
    </location>
</feature>
<accession>A0A9P1MFL5</accession>
<keyword evidence="3" id="KW-1185">Reference proteome</keyword>
<feature type="region of interest" description="Disordered" evidence="1">
    <location>
        <begin position="136"/>
        <end position="308"/>
    </location>
</feature>
<feature type="compositionally biased region" description="Polar residues" evidence="1">
    <location>
        <begin position="261"/>
        <end position="295"/>
    </location>
</feature>
<protein>
    <submittedName>
        <fullName evidence="2">Uncharacterized protein</fullName>
    </submittedName>
</protein>
<feature type="region of interest" description="Disordered" evidence="1">
    <location>
        <begin position="424"/>
        <end position="494"/>
    </location>
</feature>
<gene>
    <name evidence="2" type="ORF">PPNO1_LOCUS8480</name>
</gene>
<feature type="compositionally biased region" description="Polar residues" evidence="1">
    <location>
        <begin position="158"/>
        <end position="185"/>
    </location>
</feature>
<dbReference type="AlphaFoldDB" id="A0A9P1MFL5"/>